<evidence type="ECO:0000259" key="3">
    <source>
        <dbReference type="Pfam" id="PF01458"/>
    </source>
</evidence>
<evidence type="ECO:0000256" key="2">
    <source>
        <dbReference type="SAM" id="MobiDB-lite"/>
    </source>
</evidence>
<dbReference type="InterPro" id="IPR000825">
    <property type="entry name" value="SUF_FeS_clus_asmbl_SufBD_core"/>
</dbReference>
<protein>
    <submittedName>
        <fullName evidence="4">Fe-S cluster assembly protein SufD</fullName>
    </submittedName>
</protein>
<dbReference type="InterPro" id="IPR011542">
    <property type="entry name" value="SUF_FeS_clus_asmbl_SufD"/>
</dbReference>
<dbReference type="RefSeq" id="WP_229659839.1">
    <property type="nucleotide sequence ID" value="NZ_BMJI01000006.1"/>
</dbReference>
<feature type="domain" description="SUF system FeS cluster assembly SufBD core" evidence="3">
    <location>
        <begin position="232"/>
        <end position="456"/>
    </location>
</feature>
<sequence length="486" mass="51628">MAETNTTDMTAEDTGVDIETVEQIDGVEVGDARVAIPGMSLEGEKLADDVILAEAGEGTAVTGDDAAVVDGSADQGTDPSFGTDSAPLAQADRAEEDHGTEQHGAKKHSHGGGYGIPDSSRAGRLTSYRVDDFPALTGREEDWRFTPLPRLRGLEKAELTGSAPTVTVEGTDAVRVETVGRDDARIGIGGIPEDRVSANAWGAFTEATVLTVPVETEVEGYLHVRIEGSSLEPAAGHLVIDAERHSRAVVVLDHGGSATLAQNIEIRLGDGADLTVVSLQGWADDAVHVSSQQARVGRDAHLKHVAVTLGGDLVRLTPSARYAGPGGDVEMYGLYFADAGQHLEQRLFVDHAQPNCKSRVTYKGALQGKDAHTVWVGDVLIRPEAEGTDTYEMNRNLVLTDGARADSVPNLEIETGLIEGAGHASATGRFDDEQLFYLMARGIDEATARRLVVRGFLNEIVQQIGVETIEERLMAALEDELNAGNL</sequence>
<comment type="similarity">
    <text evidence="1">Belongs to the iron-sulfur cluster assembly SufBD family.</text>
</comment>
<feature type="compositionally biased region" description="Basic and acidic residues" evidence="2">
    <location>
        <begin position="92"/>
        <end position="104"/>
    </location>
</feature>
<evidence type="ECO:0000313" key="5">
    <source>
        <dbReference type="Proteomes" id="UP000597761"/>
    </source>
</evidence>
<dbReference type="InterPro" id="IPR037284">
    <property type="entry name" value="SUF_FeS_clus_asmbl_SufBD_sf"/>
</dbReference>
<feature type="region of interest" description="Disordered" evidence="2">
    <location>
        <begin position="63"/>
        <end position="121"/>
    </location>
</feature>
<dbReference type="Pfam" id="PF01458">
    <property type="entry name" value="SUFBD_core"/>
    <property type="match status" value="1"/>
</dbReference>
<gene>
    <name evidence="4" type="primary">sufD</name>
    <name evidence="4" type="ORF">GCM10011512_14230</name>
</gene>
<proteinExistence type="inferred from homology"/>
<dbReference type="NCBIfam" id="TIGR01981">
    <property type="entry name" value="sufD"/>
    <property type="match status" value="1"/>
</dbReference>
<dbReference type="Proteomes" id="UP000597761">
    <property type="component" value="Unassembled WGS sequence"/>
</dbReference>
<dbReference type="EMBL" id="BMJI01000006">
    <property type="protein sequence ID" value="GGC88412.1"/>
    <property type="molecule type" value="Genomic_DNA"/>
</dbReference>
<reference evidence="5" key="1">
    <citation type="journal article" date="2019" name="Int. J. Syst. Evol. Microbiol.">
        <title>The Global Catalogue of Microorganisms (GCM) 10K type strain sequencing project: providing services to taxonomists for standard genome sequencing and annotation.</title>
        <authorList>
            <consortium name="The Broad Institute Genomics Platform"/>
            <consortium name="The Broad Institute Genome Sequencing Center for Infectious Disease"/>
            <person name="Wu L."/>
            <person name="Ma J."/>
        </authorList>
    </citation>
    <scope>NUCLEOTIDE SEQUENCE [LARGE SCALE GENOMIC DNA]</scope>
    <source>
        <strain evidence="5">CGMCC 1.15480</strain>
    </source>
</reference>
<dbReference type="PANTHER" id="PTHR43575">
    <property type="entry name" value="PROTEIN ABCI7, CHLOROPLASTIC"/>
    <property type="match status" value="1"/>
</dbReference>
<feature type="compositionally biased region" description="Polar residues" evidence="2">
    <location>
        <begin position="74"/>
        <end position="83"/>
    </location>
</feature>
<keyword evidence="5" id="KW-1185">Reference proteome</keyword>
<comment type="caution">
    <text evidence="4">The sequence shown here is derived from an EMBL/GenBank/DDBJ whole genome shotgun (WGS) entry which is preliminary data.</text>
</comment>
<accession>A0ABQ1P1A6</accession>
<dbReference type="PANTHER" id="PTHR43575:SF1">
    <property type="entry name" value="PROTEIN ABCI7, CHLOROPLASTIC"/>
    <property type="match status" value="1"/>
</dbReference>
<dbReference type="SUPFAM" id="SSF101960">
    <property type="entry name" value="Stabilizer of iron transporter SufD"/>
    <property type="match status" value="1"/>
</dbReference>
<evidence type="ECO:0000313" key="4">
    <source>
        <dbReference type="EMBL" id="GGC88412.1"/>
    </source>
</evidence>
<evidence type="ECO:0000256" key="1">
    <source>
        <dbReference type="ARBA" id="ARBA00043967"/>
    </source>
</evidence>
<dbReference type="InterPro" id="IPR055346">
    <property type="entry name" value="Fe-S_cluster_assembly_SufBD"/>
</dbReference>
<name>A0ABQ1P1A6_9MICC</name>
<organism evidence="4 5">
    <name type="scientific">Tersicoccus solisilvae</name>
    <dbReference type="NCBI Taxonomy" id="1882339"/>
    <lineage>
        <taxon>Bacteria</taxon>
        <taxon>Bacillati</taxon>
        <taxon>Actinomycetota</taxon>
        <taxon>Actinomycetes</taxon>
        <taxon>Micrococcales</taxon>
        <taxon>Micrococcaceae</taxon>
        <taxon>Tersicoccus</taxon>
    </lineage>
</organism>